<dbReference type="Proteomes" id="UP001642464">
    <property type="component" value="Unassembled WGS sequence"/>
</dbReference>
<evidence type="ECO:0000313" key="2">
    <source>
        <dbReference type="EMBL" id="CAK9053265.1"/>
    </source>
</evidence>
<feature type="compositionally biased region" description="Basic and acidic residues" evidence="1">
    <location>
        <begin position="156"/>
        <end position="170"/>
    </location>
</feature>
<proteinExistence type="predicted"/>
<accession>A0ABP0MP74</accession>
<evidence type="ECO:0000313" key="3">
    <source>
        <dbReference type="Proteomes" id="UP001642464"/>
    </source>
</evidence>
<keyword evidence="3" id="KW-1185">Reference proteome</keyword>
<evidence type="ECO:0000256" key="1">
    <source>
        <dbReference type="SAM" id="MobiDB-lite"/>
    </source>
</evidence>
<gene>
    <name evidence="2" type="ORF">SCF082_LOCUS29045</name>
</gene>
<organism evidence="2 3">
    <name type="scientific">Durusdinium trenchii</name>
    <dbReference type="NCBI Taxonomy" id="1381693"/>
    <lineage>
        <taxon>Eukaryota</taxon>
        <taxon>Sar</taxon>
        <taxon>Alveolata</taxon>
        <taxon>Dinophyceae</taxon>
        <taxon>Suessiales</taxon>
        <taxon>Symbiodiniaceae</taxon>
        <taxon>Durusdinium</taxon>
    </lineage>
</organism>
<name>A0ABP0MP74_9DINO</name>
<feature type="region of interest" description="Disordered" evidence="1">
    <location>
        <begin position="212"/>
        <end position="236"/>
    </location>
</feature>
<sequence length="317" mass="35705">MLVLYENETCEATQREWPELIEFDLFWENKEQQLDDLGHHCHWTRSTVPVTSIVLTADAVVAEKVQQHDFSSRTLSERSAVWCTFTKLFGVDALPRGLEDSRHASVQGNETQIRRGIGKNGQSSEQLAQLTPFSVGLWTQGVTFDQRLVSTPARSETQREHRSESTEREHRKSTRSFHLALVCGVRNGDVHAELLHYEHVVSQTFDDPIKMALQPLDPPRVRTCRGRPGEPGGRRSQIDLIIPKFRVSKFRSEHLGKETEKSGADPGQGNLDGLGANWQGTRCCAEVLFPDLGEVGNRRMNDQLIKNHSEAARSTAS</sequence>
<reference evidence="2 3" key="1">
    <citation type="submission" date="2024-02" db="EMBL/GenBank/DDBJ databases">
        <authorList>
            <person name="Chen Y."/>
            <person name="Shah S."/>
            <person name="Dougan E. K."/>
            <person name="Thang M."/>
            <person name="Chan C."/>
        </authorList>
    </citation>
    <scope>NUCLEOTIDE SEQUENCE [LARGE SCALE GENOMIC DNA]</scope>
</reference>
<comment type="caution">
    <text evidence="2">The sequence shown here is derived from an EMBL/GenBank/DDBJ whole genome shotgun (WGS) entry which is preliminary data.</text>
</comment>
<feature type="region of interest" description="Disordered" evidence="1">
    <location>
        <begin position="149"/>
        <end position="172"/>
    </location>
</feature>
<protein>
    <submittedName>
        <fullName evidence="2">Uncharacterized protein</fullName>
    </submittedName>
</protein>
<dbReference type="EMBL" id="CAXAMM010023224">
    <property type="protein sequence ID" value="CAK9053265.1"/>
    <property type="molecule type" value="Genomic_DNA"/>
</dbReference>